<proteinExistence type="predicted"/>
<protein>
    <submittedName>
        <fullName evidence="1">Uncharacterized protein</fullName>
    </submittedName>
</protein>
<name>W2I3X9_PHYNI</name>
<dbReference type="Proteomes" id="UP000053864">
    <property type="component" value="Unassembled WGS sequence"/>
</dbReference>
<gene>
    <name evidence="2" type="ORF">L914_18395</name>
    <name evidence="1" type="ORF">L916_18484</name>
</gene>
<reference evidence="1" key="1">
    <citation type="submission" date="2013-11" db="EMBL/GenBank/DDBJ databases">
        <title>The Genome Sequence of Phytophthora parasitica CJ05E6.</title>
        <authorList>
            <consortium name="The Broad Institute Genomics Platform"/>
            <person name="Russ C."/>
            <person name="Tyler B."/>
            <person name="Panabieres F."/>
            <person name="Shan W."/>
            <person name="Tripathy S."/>
            <person name="Grunwald N."/>
            <person name="Machado M."/>
            <person name="Johnson C.S."/>
            <person name="Arredondo F."/>
            <person name="Hong C."/>
            <person name="Coffey M."/>
            <person name="Young S.K."/>
            <person name="Zeng Q."/>
            <person name="Gargeya S."/>
            <person name="Fitzgerald M."/>
            <person name="Abouelleil A."/>
            <person name="Alvarado L."/>
            <person name="Chapman S.B."/>
            <person name="Gainer-Dewar J."/>
            <person name="Goldberg J."/>
            <person name="Griggs A."/>
            <person name="Gujja S."/>
            <person name="Hansen M."/>
            <person name="Howarth C."/>
            <person name="Imamovic A."/>
            <person name="Ireland A."/>
            <person name="Larimer J."/>
            <person name="McCowan C."/>
            <person name="Murphy C."/>
            <person name="Pearson M."/>
            <person name="Poon T.W."/>
            <person name="Priest M."/>
            <person name="Roberts A."/>
            <person name="Saif S."/>
            <person name="Shea T."/>
            <person name="Sykes S."/>
            <person name="Wortman J."/>
            <person name="Nusbaum C."/>
            <person name="Birren B."/>
        </authorList>
    </citation>
    <scope>NUCLEOTIDE SEQUENCE [LARGE SCALE GENOMIC DNA]</scope>
    <source>
        <strain evidence="1">CJ05E6</strain>
    </source>
</reference>
<dbReference type="Proteomes" id="UP000054532">
    <property type="component" value="Unassembled WGS sequence"/>
</dbReference>
<evidence type="ECO:0000313" key="2">
    <source>
        <dbReference type="EMBL" id="ETM34529.1"/>
    </source>
</evidence>
<evidence type="ECO:0000313" key="1">
    <source>
        <dbReference type="EMBL" id="ETL28068.1"/>
    </source>
</evidence>
<organism evidence="1">
    <name type="scientific">Phytophthora nicotianae</name>
    <name type="common">Potato buckeye rot agent</name>
    <name type="synonym">Phytophthora parasitica</name>
    <dbReference type="NCBI Taxonomy" id="4792"/>
    <lineage>
        <taxon>Eukaryota</taxon>
        <taxon>Sar</taxon>
        <taxon>Stramenopiles</taxon>
        <taxon>Oomycota</taxon>
        <taxon>Peronosporomycetes</taxon>
        <taxon>Peronosporales</taxon>
        <taxon>Peronosporaceae</taxon>
        <taxon>Phytophthora</taxon>
    </lineage>
</organism>
<accession>W2I3X9</accession>
<dbReference type="EMBL" id="KI675826">
    <property type="protein sequence ID" value="ETL28068.1"/>
    <property type="molecule type" value="Genomic_DNA"/>
</dbReference>
<sequence length="42" mass="4549">MEEGINIDIDIEDIADGLDTEEESDIRAGLVLETATHALHAI</sequence>
<dbReference type="EMBL" id="KI695771">
    <property type="protein sequence ID" value="ETM34529.1"/>
    <property type="molecule type" value="Genomic_DNA"/>
</dbReference>
<dbReference type="AlphaFoldDB" id="W2I3X9"/>
<reference evidence="2" key="2">
    <citation type="submission" date="2013-11" db="EMBL/GenBank/DDBJ databases">
        <title>The Genome Sequence of Phytophthora parasitica IAC_01/95.</title>
        <authorList>
            <consortium name="The Broad Institute Genomics Platform"/>
            <person name="Russ C."/>
            <person name="Tyler B."/>
            <person name="Panabieres F."/>
            <person name="Shan W."/>
            <person name="Tripathy S."/>
            <person name="Grunwald N."/>
            <person name="Machado M."/>
            <person name="Johnson C.S."/>
            <person name="Arredondo F."/>
            <person name="Hong C."/>
            <person name="Coffey M."/>
            <person name="Young S.K."/>
            <person name="Zeng Q."/>
            <person name="Gargeya S."/>
            <person name="Fitzgerald M."/>
            <person name="Abouelleil A."/>
            <person name="Alvarado L."/>
            <person name="Chapman S.B."/>
            <person name="Gainer-Dewar J."/>
            <person name="Goldberg J."/>
            <person name="Griggs A."/>
            <person name="Gujja S."/>
            <person name="Hansen M."/>
            <person name="Howarth C."/>
            <person name="Imamovic A."/>
            <person name="Ireland A."/>
            <person name="Larimer J."/>
            <person name="McCowan C."/>
            <person name="Murphy C."/>
            <person name="Pearson M."/>
            <person name="Poon T.W."/>
            <person name="Priest M."/>
            <person name="Roberts A."/>
            <person name="Saif S."/>
            <person name="Shea T."/>
            <person name="Sykes S."/>
            <person name="Wortman J."/>
            <person name="Nusbaum C."/>
            <person name="Birren B."/>
        </authorList>
    </citation>
    <scope>NUCLEOTIDE SEQUENCE [LARGE SCALE GENOMIC DNA]</scope>
    <source>
        <strain evidence="2">IAC_01/95</strain>
    </source>
</reference>